<accession>A0A0C9UR55</accession>
<gene>
    <name evidence="3" type="ORF">M422DRAFT_270999</name>
</gene>
<feature type="transmembrane region" description="Helical" evidence="1">
    <location>
        <begin position="167"/>
        <end position="183"/>
    </location>
</feature>
<name>A0A0C9UR55_SPHS4</name>
<proteinExistence type="predicted"/>
<keyword evidence="4" id="KW-1185">Reference proteome</keyword>
<dbReference type="InterPro" id="IPR045340">
    <property type="entry name" value="DUF6533"/>
</dbReference>
<feature type="transmembrane region" description="Helical" evidence="1">
    <location>
        <begin position="137"/>
        <end position="155"/>
    </location>
</feature>
<keyword evidence="1" id="KW-0812">Transmembrane</keyword>
<reference evidence="3 4" key="1">
    <citation type="submission" date="2014-06" db="EMBL/GenBank/DDBJ databases">
        <title>Evolutionary Origins and Diversification of the Mycorrhizal Mutualists.</title>
        <authorList>
            <consortium name="DOE Joint Genome Institute"/>
            <consortium name="Mycorrhizal Genomics Consortium"/>
            <person name="Kohler A."/>
            <person name="Kuo A."/>
            <person name="Nagy L.G."/>
            <person name="Floudas D."/>
            <person name="Copeland A."/>
            <person name="Barry K.W."/>
            <person name="Cichocki N."/>
            <person name="Veneault-Fourrey C."/>
            <person name="LaButti K."/>
            <person name="Lindquist E.A."/>
            <person name="Lipzen A."/>
            <person name="Lundell T."/>
            <person name="Morin E."/>
            <person name="Murat C."/>
            <person name="Riley R."/>
            <person name="Ohm R."/>
            <person name="Sun H."/>
            <person name="Tunlid A."/>
            <person name="Henrissat B."/>
            <person name="Grigoriev I.V."/>
            <person name="Hibbett D.S."/>
            <person name="Martin F."/>
        </authorList>
    </citation>
    <scope>NUCLEOTIDE SEQUENCE [LARGE SCALE GENOMIC DNA]</scope>
    <source>
        <strain evidence="3 4">SS14</strain>
    </source>
</reference>
<keyword evidence="1" id="KW-0472">Membrane</keyword>
<feature type="domain" description="DUF6533" evidence="2">
    <location>
        <begin position="26"/>
        <end position="69"/>
    </location>
</feature>
<keyword evidence="1" id="KW-1133">Transmembrane helix</keyword>
<organism evidence="3 4">
    <name type="scientific">Sphaerobolus stellatus (strain SS14)</name>
    <dbReference type="NCBI Taxonomy" id="990650"/>
    <lineage>
        <taxon>Eukaryota</taxon>
        <taxon>Fungi</taxon>
        <taxon>Dikarya</taxon>
        <taxon>Basidiomycota</taxon>
        <taxon>Agaricomycotina</taxon>
        <taxon>Agaricomycetes</taxon>
        <taxon>Phallomycetidae</taxon>
        <taxon>Geastrales</taxon>
        <taxon>Sphaerobolaceae</taxon>
        <taxon>Sphaerobolus</taxon>
    </lineage>
</organism>
<dbReference type="Proteomes" id="UP000054279">
    <property type="component" value="Unassembled WGS sequence"/>
</dbReference>
<evidence type="ECO:0000313" key="3">
    <source>
        <dbReference type="EMBL" id="KIJ27765.1"/>
    </source>
</evidence>
<dbReference type="Pfam" id="PF20151">
    <property type="entry name" value="DUF6533"/>
    <property type="match status" value="1"/>
</dbReference>
<evidence type="ECO:0000256" key="1">
    <source>
        <dbReference type="SAM" id="Phobius"/>
    </source>
</evidence>
<protein>
    <recommendedName>
        <fullName evidence="2">DUF6533 domain-containing protein</fullName>
    </recommendedName>
</protein>
<feature type="transmembrane region" description="Helical" evidence="1">
    <location>
        <begin position="106"/>
        <end position="125"/>
    </location>
</feature>
<dbReference type="AlphaFoldDB" id="A0A0C9UR55"/>
<evidence type="ECO:0000313" key="4">
    <source>
        <dbReference type="Proteomes" id="UP000054279"/>
    </source>
</evidence>
<dbReference type="OrthoDB" id="2692685at2759"/>
<dbReference type="EMBL" id="KN837324">
    <property type="protein sequence ID" value="KIJ27765.1"/>
    <property type="molecule type" value="Genomic_DNA"/>
</dbReference>
<sequence>MSQTTIEALEDQEIIDAFIHAQINNYNTAIMTTLLLYTYVLTFDEECFLIWKHRKAFSSLLFVAFRYFPRLAFIVDQIRFYVRNNGSSGTSLFLPGLAFNFLRGLWWPRLIAATVITACTGPILILRVQALYDRANWVLGILIPAYLCQLAIIVVDPNSLYLGLNNVQMSPVITGVLVTRLLFNIKHAALKSRYNTSFSMPNLDSTINSTNHSRTHNSGLITHDEQIAKYSTAGKFGTTALRTMIDLDIRDLGADIHSITDD</sequence>
<evidence type="ECO:0000259" key="2">
    <source>
        <dbReference type="Pfam" id="PF20151"/>
    </source>
</evidence>
<feature type="transmembrane region" description="Helical" evidence="1">
    <location>
        <begin position="26"/>
        <end position="44"/>
    </location>
</feature>
<dbReference type="HOGENOM" id="CLU_058286_0_0_1"/>